<protein>
    <submittedName>
        <fullName evidence="2">Uncharacterized protein</fullName>
    </submittedName>
</protein>
<accession>A0AA39KCF2</accession>
<keyword evidence="1" id="KW-1133">Transmembrane helix</keyword>
<dbReference type="Proteomes" id="UP001175211">
    <property type="component" value="Unassembled WGS sequence"/>
</dbReference>
<evidence type="ECO:0000256" key="1">
    <source>
        <dbReference type="SAM" id="Phobius"/>
    </source>
</evidence>
<dbReference type="RefSeq" id="XP_060330864.1">
    <property type="nucleotide sequence ID" value="XM_060473200.1"/>
</dbReference>
<sequence length="77" mass="8926">MSFVPWILIMMITPICFQLHLCSAIILYSYDASNEVRTQDFNSPLVVEFKAAFPYFLHKIYDDVLDIFSGFVKDPSL</sequence>
<evidence type="ECO:0000313" key="3">
    <source>
        <dbReference type="Proteomes" id="UP001175211"/>
    </source>
</evidence>
<proteinExistence type="predicted"/>
<keyword evidence="3" id="KW-1185">Reference proteome</keyword>
<evidence type="ECO:0000313" key="2">
    <source>
        <dbReference type="EMBL" id="KAK0458594.1"/>
    </source>
</evidence>
<keyword evidence="1" id="KW-0472">Membrane</keyword>
<keyword evidence="1" id="KW-0812">Transmembrane</keyword>
<organism evidence="2 3">
    <name type="scientific">Armillaria tabescens</name>
    <name type="common">Ringless honey mushroom</name>
    <name type="synonym">Agaricus tabescens</name>
    <dbReference type="NCBI Taxonomy" id="1929756"/>
    <lineage>
        <taxon>Eukaryota</taxon>
        <taxon>Fungi</taxon>
        <taxon>Dikarya</taxon>
        <taxon>Basidiomycota</taxon>
        <taxon>Agaricomycotina</taxon>
        <taxon>Agaricomycetes</taxon>
        <taxon>Agaricomycetidae</taxon>
        <taxon>Agaricales</taxon>
        <taxon>Marasmiineae</taxon>
        <taxon>Physalacriaceae</taxon>
        <taxon>Desarmillaria</taxon>
    </lineage>
</organism>
<feature type="non-terminal residue" evidence="2">
    <location>
        <position position="77"/>
    </location>
</feature>
<dbReference type="EMBL" id="JAUEPS010000017">
    <property type="protein sequence ID" value="KAK0458594.1"/>
    <property type="molecule type" value="Genomic_DNA"/>
</dbReference>
<name>A0AA39KCF2_ARMTA</name>
<dbReference type="AlphaFoldDB" id="A0AA39KCF2"/>
<dbReference type="GeneID" id="85356748"/>
<gene>
    <name evidence="2" type="ORF">EV420DRAFT_1543328</name>
</gene>
<comment type="caution">
    <text evidence="2">The sequence shown here is derived from an EMBL/GenBank/DDBJ whole genome shotgun (WGS) entry which is preliminary data.</text>
</comment>
<feature type="transmembrane region" description="Helical" evidence="1">
    <location>
        <begin position="6"/>
        <end position="28"/>
    </location>
</feature>
<reference evidence="2" key="1">
    <citation type="submission" date="2023-06" db="EMBL/GenBank/DDBJ databases">
        <authorList>
            <consortium name="Lawrence Berkeley National Laboratory"/>
            <person name="Ahrendt S."/>
            <person name="Sahu N."/>
            <person name="Indic B."/>
            <person name="Wong-Bajracharya J."/>
            <person name="Merenyi Z."/>
            <person name="Ke H.-M."/>
            <person name="Monk M."/>
            <person name="Kocsube S."/>
            <person name="Drula E."/>
            <person name="Lipzen A."/>
            <person name="Balint B."/>
            <person name="Henrissat B."/>
            <person name="Andreopoulos B."/>
            <person name="Martin F.M."/>
            <person name="Harder C.B."/>
            <person name="Rigling D."/>
            <person name="Ford K.L."/>
            <person name="Foster G.D."/>
            <person name="Pangilinan J."/>
            <person name="Papanicolaou A."/>
            <person name="Barry K."/>
            <person name="LaButti K."/>
            <person name="Viragh M."/>
            <person name="Koriabine M."/>
            <person name="Yan M."/>
            <person name="Riley R."/>
            <person name="Champramary S."/>
            <person name="Plett K.L."/>
            <person name="Tsai I.J."/>
            <person name="Slot J."/>
            <person name="Sipos G."/>
            <person name="Plett J."/>
            <person name="Nagy L.G."/>
            <person name="Grigoriev I.V."/>
        </authorList>
    </citation>
    <scope>NUCLEOTIDE SEQUENCE</scope>
    <source>
        <strain evidence="2">CCBAS 213</strain>
    </source>
</reference>